<keyword evidence="2" id="KW-1185">Reference proteome</keyword>
<evidence type="ECO:0000313" key="2">
    <source>
        <dbReference type="Proteomes" id="UP001139648"/>
    </source>
</evidence>
<organism evidence="1 2">
    <name type="scientific">Nonomuraea thailandensis</name>
    <dbReference type="NCBI Taxonomy" id="1188745"/>
    <lineage>
        <taxon>Bacteria</taxon>
        <taxon>Bacillati</taxon>
        <taxon>Actinomycetota</taxon>
        <taxon>Actinomycetes</taxon>
        <taxon>Streptosporangiales</taxon>
        <taxon>Streptosporangiaceae</taxon>
        <taxon>Nonomuraea</taxon>
    </lineage>
</organism>
<proteinExistence type="predicted"/>
<comment type="caution">
    <text evidence="1">The sequence shown here is derived from an EMBL/GenBank/DDBJ whole genome shotgun (WGS) entry which is preliminary data.</text>
</comment>
<dbReference type="RefSeq" id="WP_253742747.1">
    <property type="nucleotide sequence ID" value="NZ_BAABKA010000001.1"/>
</dbReference>
<protein>
    <submittedName>
        <fullName evidence="1">Uncharacterized protein</fullName>
    </submittedName>
</protein>
<sequence length="65" mass="6680">MEEMAAGATCHAVLVRERVFAARAPAAQPRWRKAGRIAGPILLAPVAAAACAWPESAVARAATGL</sequence>
<accession>A0A9X2GBN5</accession>
<reference evidence="1" key="1">
    <citation type="submission" date="2022-06" db="EMBL/GenBank/DDBJ databases">
        <title>Sequencing the genomes of 1000 actinobacteria strains.</title>
        <authorList>
            <person name="Klenk H.-P."/>
        </authorList>
    </citation>
    <scope>NUCLEOTIDE SEQUENCE</scope>
    <source>
        <strain evidence="1">DSM 46694</strain>
    </source>
</reference>
<dbReference type="EMBL" id="JAMZEB010000002">
    <property type="protein sequence ID" value="MCP2356012.1"/>
    <property type="molecule type" value="Genomic_DNA"/>
</dbReference>
<dbReference type="Proteomes" id="UP001139648">
    <property type="component" value="Unassembled WGS sequence"/>
</dbReference>
<dbReference type="AlphaFoldDB" id="A0A9X2GBN5"/>
<evidence type="ECO:0000313" key="1">
    <source>
        <dbReference type="EMBL" id="MCP2356012.1"/>
    </source>
</evidence>
<name>A0A9X2GBN5_9ACTN</name>
<gene>
    <name evidence="1" type="ORF">HD597_003032</name>
</gene>